<name>A0AA40BM38_9PEZI</name>
<dbReference type="InterPro" id="IPR027443">
    <property type="entry name" value="IPNS-like_sf"/>
</dbReference>
<dbReference type="AlphaFoldDB" id="A0AA40BM38"/>
<dbReference type="Proteomes" id="UP001172159">
    <property type="component" value="Unassembled WGS sequence"/>
</dbReference>
<dbReference type="SUPFAM" id="SSF51197">
    <property type="entry name" value="Clavaminate synthase-like"/>
    <property type="match status" value="1"/>
</dbReference>
<keyword evidence="3" id="KW-1185">Reference proteome</keyword>
<feature type="domain" description="Non-haem dioxygenase N-terminal" evidence="1">
    <location>
        <begin position="7"/>
        <end position="113"/>
    </location>
</feature>
<comment type="caution">
    <text evidence="2">The sequence shown here is derived from an EMBL/GenBank/DDBJ whole genome shotgun (WGS) entry which is preliminary data.</text>
</comment>
<proteinExistence type="predicted"/>
<dbReference type="Gene3D" id="2.60.120.330">
    <property type="entry name" value="B-lactam Antibiotic, Isopenicillin N Synthase, Chain"/>
    <property type="match status" value="1"/>
</dbReference>
<evidence type="ECO:0000313" key="2">
    <source>
        <dbReference type="EMBL" id="KAK0736735.1"/>
    </source>
</evidence>
<sequence length="160" mass="17570">MASDLLLPLIDLAPYLSLDATPSSKATMVAQVRAAVAEFGFFPVINHGIPLASQHALIEIIRTLMKILKEEKLVMSFLKSPCRRGYEGSGDTFRTGDKMHDAKEVPFYIGCPSDTIDLPVSTAPTSGLPRSSFSNQVSRPVWSYFQSTNAIGREIRLLLI</sequence>
<protein>
    <recommendedName>
        <fullName evidence="1">Non-haem dioxygenase N-terminal domain-containing protein</fullName>
    </recommendedName>
</protein>
<reference evidence="2" key="1">
    <citation type="submission" date="2023-06" db="EMBL/GenBank/DDBJ databases">
        <title>Genome-scale phylogeny and comparative genomics of the fungal order Sordariales.</title>
        <authorList>
            <consortium name="Lawrence Berkeley National Laboratory"/>
            <person name="Hensen N."/>
            <person name="Bonometti L."/>
            <person name="Westerberg I."/>
            <person name="Brannstrom I.O."/>
            <person name="Guillou S."/>
            <person name="Cros-Aarteil S."/>
            <person name="Calhoun S."/>
            <person name="Haridas S."/>
            <person name="Kuo A."/>
            <person name="Mondo S."/>
            <person name="Pangilinan J."/>
            <person name="Riley R."/>
            <person name="Labutti K."/>
            <person name="Andreopoulos B."/>
            <person name="Lipzen A."/>
            <person name="Chen C."/>
            <person name="Yanf M."/>
            <person name="Daum C."/>
            <person name="Ng V."/>
            <person name="Clum A."/>
            <person name="Steindorff A."/>
            <person name="Ohm R."/>
            <person name="Martin F."/>
            <person name="Silar P."/>
            <person name="Natvig D."/>
            <person name="Lalanne C."/>
            <person name="Gautier V."/>
            <person name="Ament-Velasquez S.L."/>
            <person name="Kruys A."/>
            <person name="Hutchinson M.I."/>
            <person name="Powell A.J."/>
            <person name="Barry K."/>
            <person name="Miller A.N."/>
            <person name="Grigoriev I.V."/>
            <person name="Debuchy R."/>
            <person name="Gladieux P."/>
            <person name="Thoren M.H."/>
            <person name="Johannesson H."/>
        </authorList>
    </citation>
    <scope>NUCLEOTIDE SEQUENCE</scope>
    <source>
        <strain evidence="2">CBS 540.89</strain>
    </source>
</reference>
<dbReference type="InterPro" id="IPR026992">
    <property type="entry name" value="DIOX_N"/>
</dbReference>
<organism evidence="2 3">
    <name type="scientific">Apiosordaria backusii</name>
    <dbReference type="NCBI Taxonomy" id="314023"/>
    <lineage>
        <taxon>Eukaryota</taxon>
        <taxon>Fungi</taxon>
        <taxon>Dikarya</taxon>
        <taxon>Ascomycota</taxon>
        <taxon>Pezizomycotina</taxon>
        <taxon>Sordariomycetes</taxon>
        <taxon>Sordariomycetidae</taxon>
        <taxon>Sordariales</taxon>
        <taxon>Lasiosphaeriaceae</taxon>
        <taxon>Apiosordaria</taxon>
    </lineage>
</organism>
<dbReference type="EMBL" id="JAUKTV010000006">
    <property type="protein sequence ID" value="KAK0736735.1"/>
    <property type="molecule type" value="Genomic_DNA"/>
</dbReference>
<evidence type="ECO:0000313" key="3">
    <source>
        <dbReference type="Proteomes" id="UP001172159"/>
    </source>
</evidence>
<accession>A0AA40BM38</accession>
<dbReference type="Pfam" id="PF14226">
    <property type="entry name" value="DIOX_N"/>
    <property type="match status" value="1"/>
</dbReference>
<evidence type="ECO:0000259" key="1">
    <source>
        <dbReference type="Pfam" id="PF14226"/>
    </source>
</evidence>
<gene>
    <name evidence="2" type="ORF">B0T21DRAFT_411881</name>
</gene>